<proteinExistence type="predicted"/>
<dbReference type="InterPro" id="IPR010985">
    <property type="entry name" value="Ribbon_hlx_hlx"/>
</dbReference>
<dbReference type="AlphaFoldDB" id="A0A6H1ZUM0"/>
<organism evidence="2">
    <name type="scientific">viral metagenome</name>
    <dbReference type="NCBI Taxonomy" id="1070528"/>
    <lineage>
        <taxon>unclassified sequences</taxon>
        <taxon>metagenomes</taxon>
        <taxon>organismal metagenomes</taxon>
    </lineage>
</organism>
<dbReference type="InterPro" id="IPR002145">
    <property type="entry name" value="CopG"/>
</dbReference>
<dbReference type="GO" id="GO:0006355">
    <property type="term" value="P:regulation of DNA-templated transcription"/>
    <property type="evidence" value="ECO:0007669"/>
    <property type="project" value="InterPro"/>
</dbReference>
<dbReference type="SUPFAM" id="SSF47598">
    <property type="entry name" value="Ribbon-helix-helix"/>
    <property type="match status" value="1"/>
</dbReference>
<dbReference type="EMBL" id="MT144224">
    <property type="protein sequence ID" value="QJA50900.1"/>
    <property type="molecule type" value="Genomic_DNA"/>
</dbReference>
<dbReference type="CDD" id="cd21631">
    <property type="entry name" value="RHH_CopG_NikR-like"/>
    <property type="match status" value="1"/>
</dbReference>
<reference evidence="2" key="1">
    <citation type="submission" date="2020-03" db="EMBL/GenBank/DDBJ databases">
        <title>The deep terrestrial virosphere.</title>
        <authorList>
            <person name="Holmfeldt K."/>
            <person name="Nilsson E."/>
            <person name="Simone D."/>
            <person name="Lopez-Fernandez M."/>
            <person name="Wu X."/>
            <person name="de Brujin I."/>
            <person name="Lundin D."/>
            <person name="Andersson A."/>
            <person name="Bertilsson S."/>
            <person name="Dopson M."/>
        </authorList>
    </citation>
    <scope>NUCLEOTIDE SEQUENCE</scope>
    <source>
        <strain evidence="2">TM448A01920</strain>
        <strain evidence="3">TM448B02051</strain>
    </source>
</reference>
<sequence length="64" mass="7756">MQEVCYSDTMEVDKKDSNVVTNLHLPKEMKDWLTMEATRRMMSRSDLIRQALIMYRERREDENS</sequence>
<gene>
    <name evidence="2" type="ORF">TM448A01920_0004</name>
    <name evidence="3" type="ORF">TM448B02051_0004</name>
</gene>
<evidence type="ECO:0000313" key="3">
    <source>
        <dbReference type="EMBL" id="QJI00669.1"/>
    </source>
</evidence>
<dbReference type="EMBL" id="MT144868">
    <property type="protein sequence ID" value="QJI00669.1"/>
    <property type="molecule type" value="Genomic_DNA"/>
</dbReference>
<protein>
    <submittedName>
        <fullName evidence="2">Putative ribbon-helix-helix protein repressor</fullName>
    </submittedName>
</protein>
<evidence type="ECO:0000313" key="2">
    <source>
        <dbReference type="EMBL" id="QJA50900.1"/>
    </source>
</evidence>
<accession>A0A6H1ZUM0</accession>
<name>A0A6H1ZUM0_9ZZZZ</name>
<feature type="domain" description="Ribbon-helix-helix protein CopG" evidence="1">
    <location>
        <begin position="20"/>
        <end position="58"/>
    </location>
</feature>
<dbReference type="Pfam" id="PF01402">
    <property type="entry name" value="RHH_1"/>
    <property type="match status" value="1"/>
</dbReference>
<evidence type="ECO:0000259" key="1">
    <source>
        <dbReference type="Pfam" id="PF01402"/>
    </source>
</evidence>